<organism evidence="3 4">
    <name type="scientific">Candidatus Chisholmbacteria bacterium RIFCSPHIGHO2_01_FULL_49_18</name>
    <dbReference type="NCBI Taxonomy" id="1797590"/>
    <lineage>
        <taxon>Bacteria</taxon>
        <taxon>Candidatus Chisholmiibacteriota</taxon>
    </lineage>
</organism>
<dbReference type="EMBL" id="MHCI01000012">
    <property type="protein sequence ID" value="OGY16699.1"/>
    <property type="molecule type" value="Genomic_DNA"/>
</dbReference>
<evidence type="ECO:0000259" key="2">
    <source>
        <dbReference type="Pfam" id="PF00551"/>
    </source>
</evidence>
<dbReference type="AlphaFoldDB" id="A0A1G1VMR3"/>
<proteinExistence type="predicted"/>
<evidence type="ECO:0000256" key="1">
    <source>
        <dbReference type="ARBA" id="ARBA00012261"/>
    </source>
</evidence>
<dbReference type="Gene3D" id="3.40.50.12230">
    <property type="match status" value="1"/>
</dbReference>
<dbReference type="CDD" id="cd08646">
    <property type="entry name" value="FMT_core_Met-tRNA-FMT_N"/>
    <property type="match status" value="1"/>
</dbReference>
<gene>
    <name evidence="3" type="ORF">A2785_01935</name>
</gene>
<sequence length="319" mass="35512">MSNPISCAFFGSSENSLTVLRSLTGSGMSLKLVVSAPPRPAGRKQIISKTPVHIFAENHNIPVKTPAPLKDTTLKVLNLPELDVAIVADYAQLIPKVLLDYPKHSCLNLHPSLLPKFRGSTPGEMAILHGEKETGMTIIRMDEKFDHGPIISQFKEEIRNDDTSETLYRRLFTKGAEVLTTILPAWVEGRISPRQQDHSQATLAPRLTRDDGFIPWRIIQAAMNGETDQSEPMIGLFKFAAVSLRKKDLLSTPYPLLLERATRALYPWPGVWTKIQVKDGEKRLKILSAHLDGNRLTLDNVQLEGKQSTTFSNFQASLA</sequence>
<dbReference type="PANTHER" id="PTHR11138:SF5">
    <property type="entry name" value="METHIONYL-TRNA FORMYLTRANSFERASE, MITOCHONDRIAL"/>
    <property type="match status" value="1"/>
</dbReference>
<dbReference type="PANTHER" id="PTHR11138">
    <property type="entry name" value="METHIONYL-TRNA FORMYLTRANSFERASE"/>
    <property type="match status" value="1"/>
</dbReference>
<feature type="domain" description="Formyl transferase N-terminal" evidence="2">
    <location>
        <begin position="9"/>
        <end position="181"/>
    </location>
</feature>
<dbReference type="GO" id="GO:0004479">
    <property type="term" value="F:methionyl-tRNA formyltransferase activity"/>
    <property type="evidence" value="ECO:0007669"/>
    <property type="project" value="UniProtKB-EC"/>
</dbReference>
<accession>A0A1G1VMR3</accession>
<evidence type="ECO:0000313" key="4">
    <source>
        <dbReference type="Proteomes" id="UP000179069"/>
    </source>
</evidence>
<dbReference type="Proteomes" id="UP000179069">
    <property type="component" value="Unassembled WGS sequence"/>
</dbReference>
<dbReference type="SUPFAM" id="SSF50486">
    <property type="entry name" value="FMT C-terminal domain-like"/>
    <property type="match status" value="1"/>
</dbReference>
<dbReference type="InterPro" id="IPR011034">
    <property type="entry name" value="Formyl_transferase-like_C_sf"/>
</dbReference>
<reference evidence="3 4" key="1">
    <citation type="journal article" date="2016" name="Nat. Commun.">
        <title>Thousands of microbial genomes shed light on interconnected biogeochemical processes in an aquifer system.</title>
        <authorList>
            <person name="Anantharaman K."/>
            <person name="Brown C.T."/>
            <person name="Hug L.A."/>
            <person name="Sharon I."/>
            <person name="Castelle C.J."/>
            <person name="Probst A.J."/>
            <person name="Thomas B.C."/>
            <person name="Singh A."/>
            <person name="Wilkins M.J."/>
            <person name="Karaoz U."/>
            <person name="Brodie E.L."/>
            <person name="Williams K.H."/>
            <person name="Hubbard S.S."/>
            <person name="Banfield J.F."/>
        </authorList>
    </citation>
    <scope>NUCLEOTIDE SEQUENCE [LARGE SCALE GENOMIC DNA]</scope>
</reference>
<protein>
    <recommendedName>
        <fullName evidence="1">methionyl-tRNA formyltransferase</fullName>
        <ecNumber evidence="1">2.1.2.9</ecNumber>
    </recommendedName>
</protein>
<evidence type="ECO:0000313" key="3">
    <source>
        <dbReference type="EMBL" id="OGY16699.1"/>
    </source>
</evidence>
<dbReference type="InterPro" id="IPR002376">
    <property type="entry name" value="Formyl_transf_N"/>
</dbReference>
<dbReference type="EC" id="2.1.2.9" evidence="1"/>
<name>A0A1G1VMR3_9BACT</name>
<dbReference type="GO" id="GO:0005829">
    <property type="term" value="C:cytosol"/>
    <property type="evidence" value="ECO:0007669"/>
    <property type="project" value="TreeGrafter"/>
</dbReference>
<dbReference type="SUPFAM" id="SSF53328">
    <property type="entry name" value="Formyltransferase"/>
    <property type="match status" value="1"/>
</dbReference>
<dbReference type="InterPro" id="IPR041711">
    <property type="entry name" value="Met-tRNA-FMT_N"/>
</dbReference>
<dbReference type="Pfam" id="PF00551">
    <property type="entry name" value="Formyl_trans_N"/>
    <property type="match status" value="1"/>
</dbReference>
<dbReference type="InterPro" id="IPR036477">
    <property type="entry name" value="Formyl_transf_N_sf"/>
</dbReference>
<comment type="caution">
    <text evidence="3">The sequence shown here is derived from an EMBL/GenBank/DDBJ whole genome shotgun (WGS) entry which is preliminary data.</text>
</comment>